<feature type="compositionally biased region" description="Basic and acidic residues" evidence="1">
    <location>
        <begin position="100"/>
        <end position="114"/>
    </location>
</feature>
<dbReference type="PROSITE" id="PS51257">
    <property type="entry name" value="PROKAR_LIPOPROTEIN"/>
    <property type="match status" value="1"/>
</dbReference>
<organism evidence="3 4">
    <name type="scientific">Acetobacter senegalensis</name>
    <dbReference type="NCBI Taxonomy" id="446692"/>
    <lineage>
        <taxon>Bacteria</taxon>
        <taxon>Pseudomonadati</taxon>
        <taxon>Pseudomonadota</taxon>
        <taxon>Alphaproteobacteria</taxon>
        <taxon>Acetobacterales</taxon>
        <taxon>Acetobacteraceae</taxon>
        <taxon>Acetobacter</taxon>
    </lineage>
</organism>
<feature type="signal peptide" evidence="2">
    <location>
        <begin position="1"/>
        <end position="20"/>
    </location>
</feature>
<dbReference type="Proteomes" id="UP000195072">
    <property type="component" value="Unassembled WGS sequence"/>
</dbReference>
<feature type="chain" id="PRO_5011791770" description="Lipoprotein" evidence="2">
    <location>
        <begin position="21"/>
        <end position="153"/>
    </location>
</feature>
<proteinExistence type="predicted"/>
<evidence type="ECO:0000256" key="2">
    <source>
        <dbReference type="SAM" id="SignalP"/>
    </source>
</evidence>
<gene>
    <name evidence="3" type="ORF">HK16_08760</name>
</gene>
<feature type="region of interest" description="Disordered" evidence="1">
    <location>
        <begin position="85"/>
        <end position="153"/>
    </location>
</feature>
<keyword evidence="2" id="KW-0732">Signal</keyword>
<protein>
    <recommendedName>
        <fullName evidence="5">Lipoprotein</fullName>
    </recommendedName>
</protein>
<dbReference type="EMBL" id="JOOZ01000028">
    <property type="protein sequence ID" value="OUL66664.1"/>
    <property type="molecule type" value="Genomic_DNA"/>
</dbReference>
<name>A0A252EKB3_9PROT</name>
<reference evidence="3 4" key="1">
    <citation type="submission" date="2014-06" db="EMBL/GenBank/DDBJ databases">
        <authorList>
            <person name="Ju J."/>
            <person name="Zhang J."/>
        </authorList>
    </citation>
    <scope>NUCLEOTIDE SEQUENCE [LARGE SCALE GENOMIC DNA]</scope>
    <source>
        <strain evidence="3">DmL_050</strain>
    </source>
</reference>
<feature type="compositionally biased region" description="Basic and acidic residues" evidence="1">
    <location>
        <begin position="133"/>
        <end position="153"/>
    </location>
</feature>
<accession>A0A252EKB3</accession>
<dbReference type="AlphaFoldDB" id="A0A252EKB3"/>
<evidence type="ECO:0000313" key="4">
    <source>
        <dbReference type="Proteomes" id="UP000195072"/>
    </source>
</evidence>
<comment type="caution">
    <text evidence="3">The sequence shown here is derived from an EMBL/GenBank/DDBJ whole genome shotgun (WGS) entry which is preliminary data.</text>
</comment>
<sequence>MTRTPAVALACLCVSLMGCASHHHDDAQNVCQQDPVTGRSRHGVHGTFMTSVGKTLGGAMPMALNAVPGVGGMAGGLAGMGMQQAMGGFSGGPGSMPQDDGFHQSGFDHRKPPTEDEEEAAQSQRKIRSVPCKPEEDHTPDLRADDIRMEEAH</sequence>
<evidence type="ECO:0008006" key="5">
    <source>
        <dbReference type="Google" id="ProtNLM"/>
    </source>
</evidence>
<dbReference type="OrthoDB" id="7226049at2"/>
<evidence type="ECO:0000313" key="3">
    <source>
        <dbReference type="EMBL" id="OUL66664.1"/>
    </source>
</evidence>
<evidence type="ECO:0000256" key="1">
    <source>
        <dbReference type="SAM" id="MobiDB-lite"/>
    </source>
</evidence>
<dbReference type="RefSeq" id="WP_006558827.1">
    <property type="nucleotide sequence ID" value="NZ_JAIMFQ010000003.1"/>
</dbReference>
<dbReference type="GeneID" id="34781923"/>